<feature type="compositionally biased region" description="Pro residues" evidence="1">
    <location>
        <begin position="34"/>
        <end position="44"/>
    </location>
</feature>
<comment type="caution">
    <text evidence="2">The sequence shown here is derived from an EMBL/GenBank/DDBJ whole genome shotgun (WGS) entry which is preliminary data.</text>
</comment>
<evidence type="ECO:0000313" key="3">
    <source>
        <dbReference type="Proteomes" id="UP000722791"/>
    </source>
</evidence>
<dbReference type="Proteomes" id="UP000722791">
    <property type="component" value="Unassembled WGS sequence"/>
</dbReference>
<accession>A0A8J4GL48</accession>
<proteinExistence type="predicted"/>
<dbReference type="EMBL" id="BNCQ01000033">
    <property type="protein sequence ID" value="GIM10134.1"/>
    <property type="molecule type" value="Genomic_DNA"/>
</dbReference>
<feature type="non-terminal residue" evidence="2">
    <location>
        <position position="1"/>
    </location>
</feature>
<feature type="non-terminal residue" evidence="2">
    <location>
        <position position="108"/>
    </location>
</feature>
<organism evidence="2 3">
    <name type="scientific">Volvox reticuliferus</name>
    <dbReference type="NCBI Taxonomy" id="1737510"/>
    <lineage>
        <taxon>Eukaryota</taxon>
        <taxon>Viridiplantae</taxon>
        <taxon>Chlorophyta</taxon>
        <taxon>core chlorophytes</taxon>
        <taxon>Chlorophyceae</taxon>
        <taxon>CS clade</taxon>
        <taxon>Chlamydomonadales</taxon>
        <taxon>Volvocaceae</taxon>
        <taxon>Volvox</taxon>
    </lineage>
</organism>
<sequence length="108" mass="11237">AAPAAAAAAAASRSRASDIATAQQPQQHSSALTSPPPLPLPLPAPLEAEESKHACGDYFVHIGTVGNMVTGAQFTHLDTVAVPPDVIPYDEDMSMMLVEGTMPWMIAE</sequence>
<evidence type="ECO:0000256" key="1">
    <source>
        <dbReference type="SAM" id="MobiDB-lite"/>
    </source>
</evidence>
<evidence type="ECO:0000313" key="2">
    <source>
        <dbReference type="EMBL" id="GIM10134.1"/>
    </source>
</evidence>
<feature type="compositionally biased region" description="Low complexity" evidence="1">
    <location>
        <begin position="1"/>
        <end position="22"/>
    </location>
</feature>
<feature type="region of interest" description="Disordered" evidence="1">
    <location>
        <begin position="1"/>
        <end position="46"/>
    </location>
</feature>
<dbReference type="AlphaFoldDB" id="A0A8J4GL48"/>
<name>A0A8J4GL48_9CHLO</name>
<reference evidence="2" key="1">
    <citation type="journal article" date="2021" name="Proc. Natl. Acad. Sci. U.S.A.">
        <title>Three genomes in the algal genus Volvox reveal the fate of a haploid sex-determining region after a transition to homothallism.</title>
        <authorList>
            <person name="Yamamoto K."/>
            <person name="Hamaji T."/>
            <person name="Kawai-Toyooka H."/>
            <person name="Matsuzaki R."/>
            <person name="Takahashi F."/>
            <person name="Nishimura Y."/>
            <person name="Kawachi M."/>
            <person name="Noguchi H."/>
            <person name="Minakuchi Y."/>
            <person name="Umen J.G."/>
            <person name="Toyoda A."/>
            <person name="Nozaki H."/>
        </authorList>
    </citation>
    <scope>NUCLEOTIDE SEQUENCE</scope>
    <source>
        <strain evidence="2">NIES-3785</strain>
    </source>
</reference>
<protein>
    <submittedName>
        <fullName evidence="2">Uncharacterized protein</fullName>
    </submittedName>
</protein>
<gene>
    <name evidence="2" type="ORF">Vretimale_13903</name>
</gene>